<dbReference type="PANTHER" id="PTHR47843">
    <property type="entry name" value="BTB DOMAIN-CONTAINING PROTEIN-RELATED"/>
    <property type="match status" value="1"/>
</dbReference>
<dbReference type="Pfam" id="PF00651">
    <property type="entry name" value="BTB"/>
    <property type="match status" value="1"/>
</dbReference>
<comment type="caution">
    <text evidence="2">The sequence shown here is derived from an EMBL/GenBank/DDBJ whole genome shotgun (WGS) entry which is preliminary data.</text>
</comment>
<feature type="domain" description="BTB" evidence="1">
    <location>
        <begin position="29"/>
        <end position="96"/>
    </location>
</feature>
<dbReference type="InterPro" id="IPR000210">
    <property type="entry name" value="BTB/POZ_dom"/>
</dbReference>
<organism evidence="2 3">
    <name type="scientific">Cyphellophora attinorum</name>
    <dbReference type="NCBI Taxonomy" id="1664694"/>
    <lineage>
        <taxon>Eukaryota</taxon>
        <taxon>Fungi</taxon>
        <taxon>Dikarya</taxon>
        <taxon>Ascomycota</taxon>
        <taxon>Pezizomycotina</taxon>
        <taxon>Eurotiomycetes</taxon>
        <taxon>Chaetothyriomycetidae</taxon>
        <taxon>Chaetothyriales</taxon>
        <taxon>Cyphellophoraceae</taxon>
        <taxon>Cyphellophora</taxon>
    </lineage>
</organism>
<dbReference type="STRING" id="1664694.A0A0N0NJ09"/>
<gene>
    <name evidence="2" type="ORF">AB675_2890</name>
</gene>
<dbReference type="EMBL" id="LFJN01000031">
    <property type="protein sequence ID" value="KPI36441.1"/>
    <property type="molecule type" value="Genomic_DNA"/>
</dbReference>
<dbReference type="CDD" id="cd18186">
    <property type="entry name" value="BTB_POZ_ZBTB_KLHL-like"/>
    <property type="match status" value="1"/>
</dbReference>
<dbReference type="SMART" id="SM00225">
    <property type="entry name" value="BTB"/>
    <property type="match status" value="1"/>
</dbReference>
<dbReference type="PROSITE" id="PS50097">
    <property type="entry name" value="BTB"/>
    <property type="match status" value="1"/>
</dbReference>
<dbReference type="VEuPathDB" id="FungiDB:AB675_2890"/>
<dbReference type="Proteomes" id="UP000038010">
    <property type="component" value="Unassembled WGS sequence"/>
</dbReference>
<dbReference type="InterPro" id="IPR011333">
    <property type="entry name" value="SKP1/BTB/POZ_sf"/>
</dbReference>
<name>A0A0N0NJ09_9EURO</name>
<dbReference type="SUPFAM" id="SSF54695">
    <property type="entry name" value="POZ domain"/>
    <property type="match status" value="1"/>
</dbReference>
<keyword evidence="3" id="KW-1185">Reference proteome</keyword>
<dbReference type="AlphaFoldDB" id="A0A0N0NJ09"/>
<dbReference type="OrthoDB" id="6359816at2759"/>
<evidence type="ECO:0000313" key="2">
    <source>
        <dbReference type="EMBL" id="KPI36441.1"/>
    </source>
</evidence>
<protein>
    <recommendedName>
        <fullName evidence="1">BTB domain-containing protein</fullName>
    </recommendedName>
</protein>
<reference evidence="2 3" key="1">
    <citation type="submission" date="2015-06" db="EMBL/GenBank/DDBJ databases">
        <title>Draft genome of the ant-associated black yeast Phialophora attae CBS 131958.</title>
        <authorList>
            <person name="Moreno L.F."/>
            <person name="Stielow B.J."/>
            <person name="de Hoog S."/>
            <person name="Vicente V.A."/>
            <person name="Weiss V.A."/>
            <person name="de Vries M."/>
            <person name="Cruz L.M."/>
            <person name="Souza E.M."/>
        </authorList>
    </citation>
    <scope>NUCLEOTIDE SEQUENCE [LARGE SCALE GENOMIC DNA]</scope>
    <source>
        <strain evidence="2 3">CBS 131958</strain>
    </source>
</reference>
<sequence length="272" mass="30931">MSNAGTEVPASPIIPNSVVLQWLETGKYSDFVVRCKDKVFNLHKSILASRSEYFRAAIDGGFRESSDGIMTIEETHPCALAAIVAFLYTGKKKISELIHLIISNSSNFPVRFSEQERMRVGNMTGFLDIYQLADLMMLSELKIAMQKEIGRFLFENHLNMFEYHVRLIYETLPETDGMARPQLTTAIVRDPALSFNRSLSGAANVEVEHILDIAREHDPVGVTQAMNLLASLRRDGHTPRHYRLQEVHYHYQELPAFEDDEDDDDMGFGLFD</sequence>
<dbReference type="RefSeq" id="XP_017996404.1">
    <property type="nucleotide sequence ID" value="XM_018142897.1"/>
</dbReference>
<accession>A0A0N0NJ09</accession>
<dbReference type="GeneID" id="28734777"/>
<dbReference type="Gene3D" id="3.30.710.10">
    <property type="entry name" value="Potassium Channel Kv1.1, Chain A"/>
    <property type="match status" value="1"/>
</dbReference>
<evidence type="ECO:0000313" key="3">
    <source>
        <dbReference type="Proteomes" id="UP000038010"/>
    </source>
</evidence>
<proteinExistence type="predicted"/>
<evidence type="ECO:0000259" key="1">
    <source>
        <dbReference type="PROSITE" id="PS50097"/>
    </source>
</evidence>